<dbReference type="SUPFAM" id="SSF51679">
    <property type="entry name" value="Bacterial luciferase-like"/>
    <property type="match status" value="1"/>
</dbReference>
<dbReference type="EMBL" id="BNEE01000006">
    <property type="protein sequence ID" value="GHI89653.1"/>
    <property type="molecule type" value="Genomic_DNA"/>
</dbReference>
<protein>
    <submittedName>
        <fullName evidence="6">Alkanesulfonate monooxygenase</fullName>
    </submittedName>
</protein>
<evidence type="ECO:0000256" key="2">
    <source>
        <dbReference type="ARBA" id="ARBA00022643"/>
    </source>
</evidence>
<dbReference type="RefSeq" id="WP_051902784.1">
    <property type="nucleotide sequence ID" value="NZ_BNEE01000006.1"/>
</dbReference>
<name>A0A919H2V3_9ACTN</name>
<dbReference type="PANTHER" id="PTHR42847:SF4">
    <property type="entry name" value="ALKANESULFONATE MONOOXYGENASE-RELATED"/>
    <property type="match status" value="1"/>
</dbReference>
<evidence type="ECO:0000259" key="5">
    <source>
        <dbReference type="Pfam" id="PF00296"/>
    </source>
</evidence>
<dbReference type="InterPro" id="IPR050172">
    <property type="entry name" value="SsuD_RutA_monooxygenase"/>
</dbReference>
<sequence>MSELRFHWCSPLESGQKKASGQYDAGSLDFDGIVSFVKEAEEIGVDSLLMAISYHMPDPLPMLGALSHLTDRINLLLAYRPGLLSPTLFTQVINTVSWMSDNRVNLNLVAGISPMEQAYYGDFLDHDARYERADEFLEILHGLWENNGPLTYDGKHYRIENAQLGLGYKGGGRPRVYISGASGVAQQTAVRHGDCWLRYADTPEEIAKAAAPVLEQGTAVGLRMQVLARRTREDALAQVAEMMREPDEKHRKFIADFLATCDSEAVKNSFRLADSSGDDWLSPYLWSGAVAYRGGPALCIVGSYEEVADYILEYKAAGVSEFIFSGWPSREEMRIFYAHVLPLVRQREAEAAEAAEAETAQSGAAGAVN</sequence>
<dbReference type="AlphaFoldDB" id="A0A919H2V3"/>
<evidence type="ECO:0000313" key="6">
    <source>
        <dbReference type="EMBL" id="GHI89653.1"/>
    </source>
</evidence>
<dbReference type="InterPro" id="IPR036661">
    <property type="entry name" value="Luciferase-like_sf"/>
</dbReference>
<feature type="domain" description="Luciferase-like" evidence="5">
    <location>
        <begin position="5"/>
        <end position="320"/>
    </location>
</feature>
<evidence type="ECO:0000256" key="4">
    <source>
        <dbReference type="ARBA" id="ARBA00023033"/>
    </source>
</evidence>
<dbReference type="Pfam" id="PF00296">
    <property type="entry name" value="Bac_luciferase"/>
    <property type="match status" value="1"/>
</dbReference>
<keyword evidence="2" id="KW-0288">FMN</keyword>
<dbReference type="GO" id="GO:0046306">
    <property type="term" value="P:alkanesulfonate catabolic process"/>
    <property type="evidence" value="ECO:0007669"/>
    <property type="project" value="TreeGrafter"/>
</dbReference>
<comment type="caution">
    <text evidence="6">The sequence shown here is derived from an EMBL/GenBank/DDBJ whole genome shotgun (WGS) entry which is preliminary data.</text>
</comment>
<reference evidence="6" key="1">
    <citation type="submission" date="2020-09" db="EMBL/GenBank/DDBJ databases">
        <title>Whole genome shotgun sequence of Streptomyces xanthophaeus NBRC 12829.</title>
        <authorList>
            <person name="Komaki H."/>
            <person name="Tamura T."/>
        </authorList>
    </citation>
    <scope>NUCLEOTIDE SEQUENCE</scope>
    <source>
        <strain evidence="6">NBRC 12829</strain>
    </source>
</reference>
<evidence type="ECO:0000313" key="7">
    <source>
        <dbReference type="Proteomes" id="UP000600026"/>
    </source>
</evidence>
<dbReference type="InterPro" id="IPR011251">
    <property type="entry name" value="Luciferase-like_dom"/>
</dbReference>
<gene>
    <name evidence="6" type="ORF">Sxan_70170</name>
</gene>
<keyword evidence="1" id="KW-0285">Flavoprotein</keyword>
<dbReference type="Gene3D" id="3.20.20.30">
    <property type="entry name" value="Luciferase-like domain"/>
    <property type="match status" value="1"/>
</dbReference>
<evidence type="ECO:0000256" key="3">
    <source>
        <dbReference type="ARBA" id="ARBA00023002"/>
    </source>
</evidence>
<dbReference type="OrthoDB" id="9814695at2"/>
<dbReference type="GO" id="GO:0008726">
    <property type="term" value="F:alkanesulfonate monooxygenase activity"/>
    <property type="evidence" value="ECO:0007669"/>
    <property type="project" value="TreeGrafter"/>
</dbReference>
<keyword evidence="7" id="KW-1185">Reference proteome</keyword>
<keyword evidence="3" id="KW-0560">Oxidoreductase</keyword>
<evidence type="ECO:0000256" key="1">
    <source>
        <dbReference type="ARBA" id="ARBA00022630"/>
    </source>
</evidence>
<keyword evidence="4 6" id="KW-0503">Monooxygenase</keyword>
<organism evidence="6 7">
    <name type="scientific">Streptomyces xanthophaeus</name>
    <dbReference type="NCBI Taxonomy" id="67385"/>
    <lineage>
        <taxon>Bacteria</taxon>
        <taxon>Bacillati</taxon>
        <taxon>Actinomycetota</taxon>
        <taxon>Actinomycetes</taxon>
        <taxon>Kitasatosporales</taxon>
        <taxon>Streptomycetaceae</taxon>
        <taxon>Streptomyces</taxon>
    </lineage>
</organism>
<proteinExistence type="predicted"/>
<accession>A0A919H2V3</accession>
<dbReference type="PANTHER" id="PTHR42847">
    <property type="entry name" value="ALKANESULFONATE MONOOXYGENASE"/>
    <property type="match status" value="1"/>
</dbReference>
<dbReference type="Proteomes" id="UP000600026">
    <property type="component" value="Unassembled WGS sequence"/>
</dbReference>